<keyword evidence="1" id="KW-0812">Transmembrane</keyword>
<accession>A0AB38XPB6</accession>
<dbReference type="PANTHER" id="PTHR35007:SF4">
    <property type="entry name" value="CONSERVED TRANSMEMBRANE PROTEIN-RELATED"/>
    <property type="match status" value="1"/>
</dbReference>
<dbReference type="AlphaFoldDB" id="A0AB38XPB6"/>
<protein>
    <submittedName>
        <fullName evidence="2">Type II secretion system F family protein</fullName>
    </submittedName>
</protein>
<proteinExistence type="predicted"/>
<feature type="transmembrane region" description="Helical" evidence="1">
    <location>
        <begin position="275"/>
        <end position="297"/>
    </location>
</feature>
<feature type="transmembrane region" description="Helical" evidence="1">
    <location>
        <begin position="132"/>
        <end position="151"/>
    </location>
</feature>
<dbReference type="RefSeq" id="WP_004807957.1">
    <property type="nucleotide sequence ID" value="NZ_CP116394.1"/>
</dbReference>
<evidence type="ECO:0000313" key="3">
    <source>
        <dbReference type="Proteomes" id="UP001211044"/>
    </source>
</evidence>
<dbReference type="Proteomes" id="UP001211044">
    <property type="component" value="Chromosome"/>
</dbReference>
<name>A0AB38XPB6_9ACTO</name>
<reference evidence="2" key="1">
    <citation type="submission" date="2023-01" db="EMBL/GenBank/DDBJ databases">
        <title>Comparative Genomic Analysis of the Clinically-Derived Winkia Strain NY0527 Provides Evidence into the Taxonomic Reassignment of Winkia neuii and Characterizes Their Virulence Traits.</title>
        <authorList>
            <person name="Cai X."/>
            <person name="Peng Y."/>
            <person name="Li M."/>
            <person name="Qiu Y."/>
            <person name="Wang Y."/>
            <person name="Xu L."/>
            <person name="Hou Q."/>
        </authorList>
    </citation>
    <scope>NUCLEOTIDE SEQUENCE</scope>
    <source>
        <strain evidence="2">NY0527</strain>
    </source>
</reference>
<dbReference type="PANTHER" id="PTHR35007">
    <property type="entry name" value="INTEGRAL MEMBRANE PROTEIN-RELATED"/>
    <property type="match status" value="1"/>
</dbReference>
<keyword evidence="1" id="KW-0472">Membrane</keyword>
<dbReference type="EMBL" id="CP116394">
    <property type="protein sequence ID" value="WCE45999.1"/>
    <property type="molecule type" value="Genomic_DNA"/>
</dbReference>
<organism evidence="2 3">
    <name type="scientific">Winkia neuii subsp. anitrata</name>
    <dbReference type="NCBI Taxonomy" id="29318"/>
    <lineage>
        <taxon>Bacteria</taxon>
        <taxon>Bacillati</taxon>
        <taxon>Actinomycetota</taxon>
        <taxon>Actinomycetes</taxon>
        <taxon>Actinomycetales</taxon>
        <taxon>Actinomycetaceae</taxon>
        <taxon>Winkia</taxon>
    </lineage>
</organism>
<evidence type="ECO:0000313" key="2">
    <source>
        <dbReference type="EMBL" id="WCE45999.1"/>
    </source>
</evidence>
<keyword evidence="1" id="KW-1133">Transmembrane helix</keyword>
<gene>
    <name evidence="2" type="ORF">PIG85_10200</name>
</gene>
<sequence>MARIRNLYVKLKERLKPAPLEAAGIVAELAARLAAGQDPKRAWENCVPAKGAPLSLQVVQEVSLSVGVPLVGLLDRLAESLRADEQAQAERRISLAGPRSSARLLACLPLLGMVLGWAIGSPPWKVLFGSKAGLVLLAFGILFEGGGLYWIHKLLAKAQENGVASAGGLTVPLWCDLARACIKVGTSVPGALVALGKAGKVADLQMAGRMLVLGADMEQVRANTSASWLVLWDALEPSWNEGLSPVRLLARAAQAARVRAARDSREAAAVLGVRLVLPLALCLLPAFVCTGVLPIVLSQAKMLLT</sequence>
<dbReference type="KEGG" id="wne:PIG85_10200"/>
<evidence type="ECO:0000256" key="1">
    <source>
        <dbReference type="SAM" id="Phobius"/>
    </source>
</evidence>
<feature type="transmembrane region" description="Helical" evidence="1">
    <location>
        <begin position="101"/>
        <end position="120"/>
    </location>
</feature>